<evidence type="ECO:0000256" key="2">
    <source>
        <dbReference type="ARBA" id="ARBA00017562"/>
    </source>
</evidence>
<dbReference type="PANTHER" id="PTHR45266:SF3">
    <property type="entry name" value="OXALOACETATE DECARBOXYLASE ALPHA CHAIN"/>
    <property type="match status" value="1"/>
</dbReference>
<dbReference type="EMBL" id="UOEN01000159">
    <property type="protein sequence ID" value="VAW13255.1"/>
    <property type="molecule type" value="Genomic_DNA"/>
</dbReference>
<evidence type="ECO:0000256" key="4">
    <source>
        <dbReference type="ARBA" id="ARBA00022832"/>
    </source>
</evidence>
<dbReference type="PRINTS" id="PR01071">
    <property type="entry name" value="ACOABIOTINCC"/>
</dbReference>
<dbReference type="GO" id="GO:0009317">
    <property type="term" value="C:acetyl-CoA carboxylase complex"/>
    <property type="evidence" value="ECO:0007669"/>
    <property type="project" value="InterPro"/>
</dbReference>
<dbReference type="InterPro" id="IPR050709">
    <property type="entry name" value="Biotin_Carboxyl_Carrier/Decarb"/>
</dbReference>
<comment type="pathway">
    <text evidence="1">Lipid metabolism; fatty acid biosynthesis.</text>
</comment>
<dbReference type="NCBIfam" id="NF005457">
    <property type="entry name" value="PRK07051.1"/>
    <property type="match status" value="1"/>
</dbReference>
<keyword evidence="4" id="KW-0276">Fatty acid metabolism</keyword>
<evidence type="ECO:0000259" key="9">
    <source>
        <dbReference type="PROSITE" id="PS50968"/>
    </source>
</evidence>
<evidence type="ECO:0000256" key="1">
    <source>
        <dbReference type="ARBA" id="ARBA00005194"/>
    </source>
</evidence>
<dbReference type="InterPro" id="IPR000089">
    <property type="entry name" value="Biotin_lipoyl"/>
</dbReference>
<reference evidence="10" key="1">
    <citation type="submission" date="2018-06" db="EMBL/GenBank/DDBJ databases">
        <authorList>
            <person name="Zhirakovskaya E."/>
        </authorList>
    </citation>
    <scope>NUCLEOTIDE SEQUENCE</scope>
</reference>
<evidence type="ECO:0000256" key="5">
    <source>
        <dbReference type="ARBA" id="ARBA00023098"/>
    </source>
</evidence>
<gene>
    <name evidence="10" type="ORF">MNBD_BACTEROID05-1091</name>
</gene>
<evidence type="ECO:0000256" key="6">
    <source>
        <dbReference type="ARBA" id="ARBA00023160"/>
    </source>
</evidence>
<dbReference type="SUPFAM" id="SSF51230">
    <property type="entry name" value="Single hybrid motif"/>
    <property type="match status" value="1"/>
</dbReference>
<name>A0A3B0T4J6_9ZZZZ</name>
<accession>A0A3B0T4J6</accession>
<dbReference type="InterPro" id="IPR001249">
    <property type="entry name" value="AcCoA_biotinCC"/>
</dbReference>
<evidence type="ECO:0000256" key="7">
    <source>
        <dbReference type="ARBA" id="ARBA00023267"/>
    </source>
</evidence>
<evidence type="ECO:0000256" key="3">
    <source>
        <dbReference type="ARBA" id="ARBA00022516"/>
    </source>
</evidence>
<keyword evidence="6" id="KW-0275">Fatty acid biosynthesis</keyword>
<dbReference type="GO" id="GO:0003989">
    <property type="term" value="F:acetyl-CoA carboxylase activity"/>
    <property type="evidence" value="ECO:0007669"/>
    <property type="project" value="InterPro"/>
</dbReference>
<keyword evidence="3" id="KW-0444">Lipid biosynthesis</keyword>
<keyword evidence="5" id="KW-0443">Lipid metabolism</keyword>
<keyword evidence="7" id="KW-0092">Biotin</keyword>
<dbReference type="InterPro" id="IPR001882">
    <property type="entry name" value="Biotin_BS"/>
</dbReference>
<dbReference type="PROSITE" id="PS00188">
    <property type="entry name" value="BIOTIN"/>
    <property type="match status" value="1"/>
</dbReference>
<feature type="region of interest" description="Disordered" evidence="8">
    <location>
        <begin position="51"/>
        <end position="83"/>
    </location>
</feature>
<evidence type="ECO:0000313" key="10">
    <source>
        <dbReference type="EMBL" id="VAW13255.1"/>
    </source>
</evidence>
<dbReference type="UniPathway" id="UPA00094"/>
<protein>
    <recommendedName>
        <fullName evidence="2">Biotin carboxyl carrier protein of acetyl-CoA carboxylase</fullName>
    </recommendedName>
</protein>
<dbReference type="CDD" id="cd06850">
    <property type="entry name" value="biotinyl_domain"/>
    <property type="match status" value="1"/>
</dbReference>
<dbReference type="NCBIfam" id="TIGR00531">
    <property type="entry name" value="BCCP"/>
    <property type="match status" value="1"/>
</dbReference>
<dbReference type="FunFam" id="2.40.50.100:FF:000003">
    <property type="entry name" value="Acetyl-CoA carboxylase biotin carboxyl carrier protein"/>
    <property type="match status" value="1"/>
</dbReference>
<feature type="compositionally biased region" description="Low complexity" evidence="8">
    <location>
        <begin position="60"/>
        <end position="71"/>
    </location>
</feature>
<dbReference type="AlphaFoldDB" id="A0A3B0T4J6"/>
<dbReference type="Pfam" id="PF00364">
    <property type="entry name" value="Biotin_lipoyl"/>
    <property type="match status" value="1"/>
</dbReference>
<dbReference type="PROSITE" id="PS50968">
    <property type="entry name" value="BIOTINYL_LIPOYL"/>
    <property type="match status" value="1"/>
</dbReference>
<dbReference type="InterPro" id="IPR011053">
    <property type="entry name" value="Single_hybrid_motif"/>
</dbReference>
<organism evidence="10">
    <name type="scientific">hydrothermal vent metagenome</name>
    <dbReference type="NCBI Taxonomy" id="652676"/>
    <lineage>
        <taxon>unclassified sequences</taxon>
        <taxon>metagenomes</taxon>
        <taxon>ecological metagenomes</taxon>
    </lineage>
</organism>
<dbReference type="Gene3D" id="2.40.50.100">
    <property type="match status" value="1"/>
</dbReference>
<dbReference type="GO" id="GO:0006633">
    <property type="term" value="P:fatty acid biosynthetic process"/>
    <property type="evidence" value="ECO:0007669"/>
    <property type="project" value="UniProtKB-UniPathway"/>
</dbReference>
<proteinExistence type="predicted"/>
<dbReference type="PANTHER" id="PTHR45266">
    <property type="entry name" value="OXALOACETATE DECARBOXYLASE ALPHA CHAIN"/>
    <property type="match status" value="1"/>
</dbReference>
<evidence type="ECO:0000256" key="8">
    <source>
        <dbReference type="SAM" id="MobiDB-lite"/>
    </source>
</evidence>
<sequence length="150" mass="16275">MNLKEIREMIALMNENDLSEIEIERDGSKIKLKKSGGEGYEILPRTAMAFPTEVPPVTGSSASSENASSSNTKDVKSPMVGTFYRSPSPESPPFVNVGDVVEVGQVVCIVEAMKLMNEIKSEVKGKVSEIPVENAQPVEFGQSLFVIEPV</sequence>
<feature type="domain" description="Lipoyl-binding" evidence="9">
    <location>
        <begin position="72"/>
        <end position="148"/>
    </location>
</feature>